<organism evidence="3 4">
    <name type="scientific">Colocasia esculenta</name>
    <name type="common">Wild taro</name>
    <name type="synonym">Arum esculentum</name>
    <dbReference type="NCBI Taxonomy" id="4460"/>
    <lineage>
        <taxon>Eukaryota</taxon>
        <taxon>Viridiplantae</taxon>
        <taxon>Streptophyta</taxon>
        <taxon>Embryophyta</taxon>
        <taxon>Tracheophyta</taxon>
        <taxon>Spermatophyta</taxon>
        <taxon>Magnoliopsida</taxon>
        <taxon>Liliopsida</taxon>
        <taxon>Araceae</taxon>
        <taxon>Aroideae</taxon>
        <taxon>Colocasieae</taxon>
        <taxon>Colocasia</taxon>
    </lineage>
</organism>
<dbReference type="AlphaFoldDB" id="A0A843U3F6"/>
<evidence type="ECO:0000313" key="4">
    <source>
        <dbReference type="Proteomes" id="UP000652761"/>
    </source>
</evidence>
<dbReference type="Pfam" id="PF06799">
    <property type="entry name" value="CGLD27-like"/>
    <property type="match status" value="1"/>
</dbReference>
<keyword evidence="4" id="KW-1185">Reference proteome</keyword>
<accession>A0A843U3F6</accession>
<dbReference type="OrthoDB" id="192326at2759"/>
<keyword evidence="2" id="KW-1133">Transmembrane helix</keyword>
<sequence>MAAAAALLSPLRPSPPTTSLFRWPHRGPRRQKRCHLSTVLASSSSSFRNGSTPETDCPVPLEQQPVNEYQALSTSLLFSWAAGDLGRYCSRLAFTGAAFSLFVGLPVAAFGRGHAADPQIDVLRCALGAASTGLLAVTLAVLRMYLGWAYVGNRLLSATVEYEETGWYDGQEQERERDKKKKS</sequence>
<dbReference type="EMBL" id="NMUH01000227">
    <property type="protein sequence ID" value="MQL74929.1"/>
    <property type="molecule type" value="Genomic_DNA"/>
</dbReference>
<feature type="region of interest" description="Disordered" evidence="1">
    <location>
        <begin position="40"/>
        <end position="59"/>
    </location>
</feature>
<feature type="transmembrane region" description="Helical" evidence="2">
    <location>
        <begin position="122"/>
        <end position="146"/>
    </location>
</feature>
<name>A0A843U3F6_COLES</name>
<proteinExistence type="predicted"/>
<evidence type="ECO:0000256" key="2">
    <source>
        <dbReference type="SAM" id="Phobius"/>
    </source>
</evidence>
<dbReference type="Proteomes" id="UP000652761">
    <property type="component" value="Unassembled WGS sequence"/>
</dbReference>
<dbReference type="PANTHER" id="PTHR34214">
    <property type="match status" value="1"/>
</dbReference>
<feature type="transmembrane region" description="Helical" evidence="2">
    <location>
        <begin position="92"/>
        <end position="110"/>
    </location>
</feature>
<keyword evidence="2" id="KW-0812">Transmembrane</keyword>
<comment type="caution">
    <text evidence="3">The sequence shown here is derived from an EMBL/GenBank/DDBJ whole genome shotgun (WGS) entry which is preliminary data.</text>
</comment>
<protein>
    <submittedName>
        <fullName evidence="3">Uncharacterized protein</fullName>
    </submittedName>
</protein>
<reference evidence="3" key="1">
    <citation type="submission" date="2017-07" db="EMBL/GenBank/DDBJ databases">
        <title>Taro Niue Genome Assembly and Annotation.</title>
        <authorList>
            <person name="Atibalentja N."/>
            <person name="Keating K."/>
            <person name="Fields C.J."/>
        </authorList>
    </citation>
    <scope>NUCLEOTIDE SEQUENCE</scope>
    <source>
        <strain evidence="3">Niue_2</strain>
        <tissue evidence="3">Leaf</tissue>
    </source>
</reference>
<gene>
    <name evidence="3" type="ORF">Taro_007295</name>
</gene>
<evidence type="ECO:0000313" key="3">
    <source>
        <dbReference type="EMBL" id="MQL74929.1"/>
    </source>
</evidence>
<dbReference type="PANTHER" id="PTHR34214:SF1">
    <property type="entry name" value="DUF1230 FAMILY PROTEIN"/>
    <property type="match status" value="1"/>
</dbReference>
<dbReference type="InterPro" id="IPR009631">
    <property type="entry name" value="CGLD27-like"/>
</dbReference>
<evidence type="ECO:0000256" key="1">
    <source>
        <dbReference type="SAM" id="MobiDB-lite"/>
    </source>
</evidence>
<keyword evidence="2" id="KW-0472">Membrane</keyword>